<comment type="caution">
    <text evidence="1">The sequence shown here is derived from an EMBL/GenBank/DDBJ whole genome shotgun (WGS) entry which is preliminary data.</text>
</comment>
<keyword evidence="2" id="KW-1185">Reference proteome</keyword>
<organism evidence="1 2">
    <name type="scientific">Bagarius yarrelli</name>
    <name type="common">Goonch</name>
    <name type="synonym">Bagrus yarrelli</name>
    <dbReference type="NCBI Taxonomy" id="175774"/>
    <lineage>
        <taxon>Eukaryota</taxon>
        <taxon>Metazoa</taxon>
        <taxon>Chordata</taxon>
        <taxon>Craniata</taxon>
        <taxon>Vertebrata</taxon>
        <taxon>Euteleostomi</taxon>
        <taxon>Actinopterygii</taxon>
        <taxon>Neopterygii</taxon>
        <taxon>Teleostei</taxon>
        <taxon>Ostariophysi</taxon>
        <taxon>Siluriformes</taxon>
        <taxon>Sisoridae</taxon>
        <taxon>Sisorinae</taxon>
        <taxon>Bagarius</taxon>
    </lineage>
</organism>
<dbReference type="OrthoDB" id="10030979at2759"/>
<name>A0A556UY53_BAGYA</name>
<reference evidence="1 2" key="1">
    <citation type="journal article" date="2019" name="Genome Biol. Evol.">
        <title>Whole-Genome Sequencing of the Giant Devil Catfish, Bagarius yarrelli.</title>
        <authorList>
            <person name="Jiang W."/>
            <person name="Lv Y."/>
            <person name="Cheng L."/>
            <person name="Yang K."/>
            <person name="Chao B."/>
            <person name="Wang X."/>
            <person name="Li Y."/>
            <person name="Pan X."/>
            <person name="You X."/>
            <person name="Zhang Y."/>
            <person name="Yang J."/>
            <person name="Li J."/>
            <person name="Zhang X."/>
            <person name="Liu S."/>
            <person name="Sun C."/>
            <person name="Yang J."/>
            <person name="Shi Q."/>
        </authorList>
    </citation>
    <scope>NUCLEOTIDE SEQUENCE [LARGE SCALE GENOMIC DNA]</scope>
    <source>
        <strain evidence="1">JWS20170419001</strain>
        <tissue evidence="1">Muscle</tissue>
    </source>
</reference>
<dbReference type="AlphaFoldDB" id="A0A556UY53"/>
<dbReference type="Proteomes" id="UP000319801">
    <property type="component" value="Unassembled WGS sequence"/>
</dbReference>
<dbReference type="Gene3D" id="2.60.120.970">
    <property type="match status" value="1"/>
</dbReference>
<protein>
    <submittedName>
        <fullName evidence="1">Uncharacterized protein</fullName>
    </submittedName>
</protein>
<proteinExistence type="predicted"/>
<gene>
    <name evidence="1" type="ORF">Baya_10819</name>
</gene>
<accession>A0A556UY53</accession>
<sequence>MGVVNYTIKESMSGVLSTITMRASEKEFVMQNSATQASVLLAWLVLFSSSLRVSKAAQDYTGTNQTLQLEVIKSSMLEYLDMDRPPPAPTQGKSTYQELIRIYRQYQSLRRNMQSYQSGSSFFLHTTAQPLKSQQTDPESVTKWFRAVFHRESHITDEFLLAQAQLRLQRPLDNIFDQPPGNSKTLLRIHITTHSYKKKVLSLKKMQSRGYNVTMDVTFAVNRWLGKTGDALLVVDFGLVRNKRDITKSTPQICLELKLLDGKVRKARSAYGENFEDDSYCSRKSLSVFL</sequence>
<dbReference type="EMBL" id="VCAZ01000076">
    <property type="protein sequence ID" value="TSP46805.1"/>
    <property type="molecule type" value="Genomic_DNA"/>
</dbReference>
<evidence type="ECO:0000313" key="1">
    <source>
        <dbReference type="EMBL" id="TSP46805.1"/>
    </source>
</evidence>
<evidence type="ECO:0000313" key="2">
    <source>
        <dbReference type="Proteomes" id="UP000319801"/>
    </source>
</evidence>